<dbReference type="GO" id="GO:0032259">
    <property type="term" value="P:methylation"/>
    <property type="evidence" value="ECO:0007669"/>
    <property type="project" value="UniProtKB-KW"/>
</dbReference>
<sequence>MKDSSTARALRAQLVAELEQDGSIRTEPWRRAVSDVPRHLFVPAFCTDGPGPDGITRYTPVPQGTGEWLTLAYRNRTWVTQLDHGATSTTDGPVTGTPTSSSTLPGVVVRMLEDLEVGDDSRVLEVGTGTGYSTALLCARVGPERVASVEFDPGLSRAARDRLESLGYRPRLMVGDGALGAPAHAPFERIIATYSPGRIPAAWLEQSVPGAVILASLAGSLDAYGYVRLDVRTPERAEGRFIDGRVSFMLSRGTRRPALGPLLRAALDARRHTAAADTAVHPAVLDETGLLWAVQLALPGVTRLTLATNGGTGCWLLHPDGSWAVLESAPGGGVRVCQGGPRALWSTVEAVVSRWLGDGRPGLGRYGLTVTPEANSVWLDTPDRPVGVLAG</sequence>
<comment type="subcellular location">
    <subcellularLocation>
        <location evidence="1">Cytoplasm</location>
    </subcellularLocation>
</comment>
<dbReference type="InterPro" id="IPR029063">
    <property type="entry name" value="SAM-dependent_MTases_sf"/>
</dbReference>
<dbReference type="Gene3D" id="3.40.50.150">
    <property type="entry name" value="Vaccinia Virus protein VP39"/>
    <property type="match status" value="1"/>
</dbReference>
<dbReference type="PANTHER" id="PTHR11579:SF0">
    <property type="entry name" value="PROTEIN-L-ISOASPARTATE(D-ASPARTATE) O-METHYLTRANSFERASE"/>
    <property type="match status" value="1"/>
</dbReference>
<evidence type="ECO:0000256" key="1">
    <source>
        <dbReference type="ARBA" id="ARBA00004496"/>
    </source>
</evidence>
<dbReference type="SUPFAM" id="SSF53335">
    <property type="entry name" value="S-adenosyl-L-methionine-dependent methyltransferases"/>
    <property type="match status" value="1"/>
</dbReference>
<keyword evidence="7" id="KW-0808">Transferase</keyword>
<dbReference type="KEGG" id="stri:C7M71_018865"/>
<dbReference type="InterPro" id="IPR026448">
    <property type="entry name" value="Methyltr_grasp"/>
</dbReference>
<evidence type="ECO:0000256" key="3">
    <source>
        <dbReference type="ARBA" id="ARBA00011890"/>
    </source>
</evidence>
<keyword evidence="14" id="KW-1185">Reference proteome</keyword>
<keyword evidence="6" id="KW-0489">Methyltransferase</keyword>
<evidence type="ECO:0000256" key="9">
    <source>
        <dbReference type="ARBA" id="ARBA00030757"/>
    </source>
</evidence>
<dbReference type="Pfam" id="PF01135">
    <property type="entry name" value="PCMT"/>
    <property type="match status" value="1"/>
</dbReference>
<dbReference type="AlphaFoldDB" id="A0A345SZL2"/>
<keyword evidence="8" id="KW-0949">S-adenosyl-L-methionine</keyword>
<dbReference type="GO" id="GO:0004719">
    <property type="term" value="F:protein-L-isoaspartate (D-aspartate) O-methyltransferase activity"/>
    <property type="evidence" value="ECO:0007669"/>
    <property type="project" value="UniProtKB-EC"/>
</dbReference>
<gene>
    <name evidence="13" type="ORF">C7M71_018865</name>
</gene>
<accession>A0A345SZL2</accession>
<organism evidence="13 14">
    <name type="scientific">Peterkaempfera bronchialis</name>
    <dbReference type="NCBI Taxonomy" id="2126346"/>
    <lineage>
        <taxon>Bacteria</taxon>
        <taxon>Bacillati</taxon>
        <taxon>Actinomycetota</taxon>
        <taxon>Actinomycetes</taxon>
        <taxon>Kitasatosporales</taxon>
        <taxon>Streptomycetaceae</taxon>
        <taxon>Peterkaempfera</taxon>
    </lineage>
</organism>
<name>A0A345SZL2_9ACTN</name>
<evidence type="ECO:0000256" key="7">
    <source>
        <dbReference type="ARBA" id="ARBA00022679"/>
    </source>
</evidence>
<evidence type="ECO:0000256" key="11">
    <source>
        <dbReference type="ARBA" id="ARBA00031350"/>
    </source>
</evidence>
<evidence type="ECO:0000256" key="4">
    <source>
        <dbReference type="ARBA" id="ARBA00013346"/>
    </source>
</evidence>
<evidence type="ECO:0000256" key="8">
    <source>
        <dbReference type="ARBA" id="ARBA00022691"/>
    </source>
</evidence>
<evidence type="ECO:0000256" key="10">
    <source>
        <dbReference type="ARBA" id="ARBA00031323"/>
    </source>
</evidence>
<dbReference type="OrthoDB" id="3849890at2"/>
<evidence type="ECO:0000256" key="2">
    <source>
        <dbReference type="ARBA" id="ARBA00005369"/>
    </source>
</evidence>
<evidence type="ECO:0000256" key="5">
    <source>
        <dbReference type="ARBA" id="ARBA00022490"/>
    </source>
</evidence>
<evidence type="ECO:0000256" key="12">
    <source>
        <dbReference type="SAM" id="MobiDB-lite"/>
    </source>
</evidence>
<keyword evidence="5" id="KW-0963">Cytoplasm</keyword>
<evidence type="ECO:0000313" key="13">
    <source>
        <dbReference type="EMBL" id="AXI79167.1"/>
    </source>
</evidence>
<proteinExistence type="inferred from homology"/>
<reference evidence="14" key="1">
    <citation type="submission" date="2018-07" db="EMBL/GenBank/DDBJ databases">
        <title>Streptacidiphilus bronchialis DSM 106435 chromosome.</title>
        <authorList>
            <person name="Batra D."/>
            <person name="Gulvik C.A."/>
        </authorList>
    </citation>
    <scope>NUCLEOTIDE SEQUENCE [LARGE SCALE GENOMIC DNA]</scope>
    <source>
        <strain evidence="14">DSM 106435</strain>
    </source>
</reference>
<feature type="region of interest" description="Disordered" evidence="12">
    <location>
        <begin position="84"/>
        <end position="103"/>
    </location>
</feature>
<dbReference type="InterPro" id="IPR000682">
    <property type="entry name" value="PCMT"/>
</dbReference>
<evidence type="ECO:0000313" key="14">
    <source>
        <dbReference type="Proteomes" id="UP000249340"/>
    </source>
</evidence>
<dbReference type="GO" id="GO:0005737">
    <property type="term" value="C:cytoplasm"/>
    <property type="evidence" value="ECO:0007669"/>
    <property type="project" value="UniProtKB-SubCell"/>
</dbReference>
<dbReference type="PANTHER" id="PTHR11579">
    <property type="entry name" value="PROTEIN-L-ISOASPARTATE O-METHYLTRANSFERASE"/>
    <property type="match status" value="1"/>
</dbReference>
<dbReference type="NCBIfam" id="TIGR04188">
    <property type="entry name" value="methyltr_grsp"/>
    <property type="match status" value="1"/>
</dbReference>
<dbReference type="RefSeq" id="WP_111490418.1">
    <property type="nucleotide sequence ID" value="NZ_CP031264.1"/>
</dbReference>
<feature type="compositionally biased region" description="Low complexity" evidence="12">
    <location>
        <begin position="87"/>
        <end position="103"/>
    </location>
</feature>
<protein>
    <recommendedName>
        <fullName evidence="4">Protein-L-isoaspartate O-methyltransferase</fullName>
        <ecNumber evidence="3">2.1.1.77</ecNumber>
    </recommendedName>
    <alternativeName>
        <fullName evidence="11">L-isoaspartyl protein carboxyl methyltransferase</fullName>
    </alternativeName>
    <alternativeName>
        <fullName evidence="9">Protein L-isoaspartyl methyltransferase</fullName>
    </alternativeName>
    <alternativeName>
        <fullName evidence="10">Protein-beta-aspartate methyltransferase</fullName>
    </alternativeName>
</protein>
<dbReference type="EMBL" id="CP031264">
    <property type="protein sequence ID" value="AXI79167.1"/>
    <property type="molecule type" value="Genomic_DNA"/>
</dbReference>
<dbReference type="CDD" id="cd02440">
    <property type="entry name" value="AdoMet_MTases"/>
    <property type="match status" value="1"/>
</dbReference>
<comment type="similarity">
    <text evidence="2">Belongs to the methyltransferase superfamily. L-isoaspartyl/D-aspartyl protein methyltransferase family.</text>
</comment>
<evidence type="ECO:0000256" key="6">
    <source>
        <dbReference type="ARBA" id="ARBA00022603"/>
    </source>
</evidence>
<dbReference type="EC" id="2.1.1.77" evidence="3"/>
<dbReference type="Proteomes" id="UP000249340">
    <property type="component" value="Chromosome"/>
</dbReference>